<feature type="chain" id="PRO_5022105447" evidence="2">
    <location>
        <begin position="27"/>
        <end position="213"/>
    </location>
</feature>
<name>A0A517VVE6_9PLAN</name>
<proteinExistence type="predicted"/>
<protein>
    <submittedName>
        <fullName evidence="3">Uncharacterized protein</fullName>
    </submittedName>
</protein>
<dbReference type="Proteomes" id="UP000318704">
    <property type="component" value="Chromosome"/>
</dbReference>
<feature type="signal peptide" evidence="2">
    <location>
        <begin position="1"/>
        <end position="26"/>
    </location>
</feature>
<organism evidence="3 4">
    <name type="scientific">Gimesia aquarii</name>
    <dbReference type="NCBI Taxonomy" id="2527964"/>
    <lineage>
        <taxon>Bacteria</taxon>
        <taxon>Pseudomonadati</taxon>
        <taxon>Planctomycetota</taxon>
        <taxon>Planctomycetia</taxon>
        <taxon>Planctomycetales</taxon>
        <taxon>Planctomycetaceae</taxon>
        <taxon>Gimesia</taxon>
    </lineage>
</organism>
<dbReference type="EMBL" id="CP037920">
    <property type="protein sequence ID" value="QDT96973.1"/>
    <property type="molecule type" value="Genomic_DNA"/>
</dbReference>
<dbReference type="RefSeq" id="WP_144985361.1">
    <property type="nucleotide sequence ID" value="NZ_CP037920.1"/>
</dbReference>
<feature type="region of interest" description="Disordered" evidence="1">
    <location>
        <begin position="119"/>
        <end position="157"/>
    </location>
</feature>
<evidence type="ECO:0000256" key="1">
    <source>
        <dbReference type="SAM" id="MobiDB-lite"/>
    </source>
</evidence>
<dbReference type="AlphaFoldDB" id="A0A517VVE6"/>
<evidence type="ECO:0000313" key="4">
    <source>
        <dbReference type="Proteomes" id="UP000318704"/>
    </source>
</evidence>
<reference evidence="3 4" key="1">
    <citation type="submission" date="2019-03" db="EMBL/GenBank/DDBJ databases">
        <title>Deep-cultivation of Planctomycetes and their phenomic and genomic characterization uncovers novel biology.</title>
        <authorList>
            <person name="Wiegand S."/>
            <person name="Jogler M."/>
            <person name="Boedeker C."/>
            <person name="Pinto D."/>
            <person name="Vollmers J."/>
            <person name="Rivas-Marin E."/>
            <person name="Kohn T."/>
            <person name="Peeters S.H."/>
            <person name="Heuer A."/>
            <person name="Rast P."/>
            <person name="Oberbeckmann S."/>
            <person name="Bunk B."/>
            <person name="Jeske O."/>
            <person name="Meyerdierks A."/>
            <person name="Storesund J.E."/>
            <person name="Kallscheuer N."/>
            <person name="Luecker S."/>
            <person name="Lage O.M."/>
            <person name="Pohl T."/>
            <person name="Merkel B.J."/>
            <person name="Hornburger P."/>
            <person name="Mueller R.-W."/>
            <person name="Bruemmer F."/>
            <person name="Labrenz M."/>
            <person name="Spormann A.M."/>
            <person name="Op den Camp H."/>
            <person name="Overmann J."/>
            <person name="Amann R."/>
            <person name="Jetten M.S.M."/>
            <person name="Mascher T."/>
            <person name="Medema M.H."/>
            <person name="Devos D.P."/>
            <person name="Kaster A.-K."/>
            <person name="Ovreas L."/>
            <person name="Rohde M."/>
            <person name="Galperin M.Y."/>
            <person name="Jogler C."/>
        </authorList>
    </citation>
    <scope>NUCLEOTIDE SEQUENCE [LARGE SCALE GENOMIC DNA]</scope>
    <source>
        <strain evidence="3 4">V144</strain>
    </source>
</reference>
<sequence length="213" mass="24071" precursor="true">MKQKRVFILCNFVFSLGWFHLSPGHAQEIRIQQPIVQQFSIGTTVSIPDRGRTLLGGASSGAMRSRQFGPFQRGSSYGQVFQSSSSSVGVYIHDFEAMDRFLLNSAPSAVSRTRQRFRRNHSHWKQQLLSQHAEPADSKHFTSSSGKSRKSSSHFNQITQSKAERFFELGQKAERKHATSNVAKLHYRMAAKYGNVKAKERLEKLNAHQGSSE</sequence>
<evidence type="ECO:0000313" key="3">
    <source>
        <dbReference type="EMBL" id="QDT96973.1"/>
    </source>
</evidence>
<dbReference type="KEGG" id="gaw:V144x_24440"/>
<accession>A0A517VVE6</accession>
<evidence type="ECO:0000256" key="2">
    <source>
        <dbReference type="SAM" id="SignalP"/>
    </source>
</evidence>
<keyword evidence="2" id="KW-0732">Signal</keyword>
<gene>
    <name evidence="3" type="ORF">V144x_24440</name>
</gene>